<evidence type="ECO:0000313" key="1">
    <source>
        <dbReference type="EMBL" id="CAF3901132.1"/>
    </source>
</evidence>
<dbReference type="AlphaFoldDB" id="A0A819HT55"/>
<dbReference type="PANTHER" id="PTHR31362:SF0">
    <property type="entry name" value="EXOSTOSIN DOMAIN-CONTAINING PROTEIN-RELATED"/>
    <property type="match status" value="1"/>
</dbReference>
<dbReference type="Pfam" id="PF03385">
    <property type="entry name" value="STELLO"/>
    <property type="match status" value="2"/>
</dbReference>
<dbReference type="InterPro" id="IPR005049">
    <property type="entry name" value="STL-like"/>
</dbReference>
<dbReference type="PANTHER" id="PTHR31362">
    <property type="entry name" value="GLYCOSYLTRANSFERASE STELLO1-RELATED"/>
    <property type="match status" value="1"/>
</dbReference>
<gene>
    <name evidence="1" type="ORF">OKA104_LOCUS24194</name>
</gene>
<name>A0A819HT55_9BILA</name>
<accession>A0A819HT55</accession>
<dbReference type="Proteomes" id="UP000663881">
    <property type="component" value="Unassembled WGS sequence"/>
</dbReference>
<dbReference type="EMBL" id="CAJOAY010001910">
    <property type="protein sequence ID" value="CAF3901132.1"/>
    <property type="molecule type" value="Genomic_DNA"/>
</dbReference>
<organism evidence="1 2">
    <name type="scientific">Adineta steineri</name>
    <dbReference type="NCBI Taxonomy" id="433720"/>
    <lineage>
        <taxon>Eukaryota</taxon>
        <taxon>Metazoa</taxon>
        <taxon>Spiralia</taxon>
        <taxon>Gnathifera</taxon>
        <taxon>Rotifera</taxon>
        <taxon>Eurotatoria</taxon>
        <taxon>Bdelloidea</taxon>
        <taxon>Adinetida</taxon>
        <taxon>Adinetidae</taxon>
        <taxon>Adineta</taxon>
    </lineage>
</organism>
<comment type="caution">
    <text evidence="1">The sequence shown here is derived from an EMBL/GenBank/DDBJ whole genome shotgun (WGS) entry which is preliminary data.</text>
</comment>
<proteinExistence type="predicted"/>
<evidence type="ECO:0000313" key="2">
    <source>
        <dbReference type="Proteomes" id="UP000663881"/>
    </source>
</evidence>
<sequence>MHNWAVVVNFSTSVLQTAKRLSKWCIVIVVENRPNNIKVTENIFFLNATIQNELAKISPFYKASLLYAKQHHIVHKNLGYLWAILHGAIMIWDFDNDNELIVNESTFSTSLNETMEALTVPNHNSTLFNPYPFFVSNPKKLWPRGYPSQSISDSSKQIISTQTLRGLWPTKNIGIIHSLTECQVDVDSVYKSVVPGFPLRFQKISNDRNKDVKLIAPRRTFSPYNKQSTLHLRPSLWALLLPVTVSQQVSDIYRSYVMQRLMWDVGLQTAFAGSYSIKKHVDHNEHQLEKEFSWKIDKVIEYLTQWSSAETSFIKRVKQLFIDLYEYGYIELIDVHLIQLWLEELHLIGYTFPEIPLKYTLIVRTFAGHLDRMNTWYIPTVNMFVDRNAIDVLFVLDDESREDHILGDCLKEHNYSVKYEASPAFTKTKGNLYGYDRQQWSTFYMDYLSNSDYIGVIDSDAMLFTFMHPFYSIFASDDDKRIMLKPMTGDHYHEDRLALQFNNTLDFMYTNLMPMWYRWETFQNLRNYISLAWNGSSFDDAFIEFSKNQRYSQFNILSTYASLFESNYYRIIMNSDTRGAVSVGSNRGREADIRIGCCRSFHIGCNDTSLPELNKDHLLRYDNTEFAAINATEKNDAYYAYVHEYLKQMPSYIVNTSKKWIVLTTIFYPTKAVERFLTLDDWMLVVIADRKTPIDWLSRIRPSLRQKLIYLSLSDQKSLNYGIVRFLPEGSYARKNIGYLVAIQCGAKLIFESDDDNFIEDNFIKHLPKISSPNIIPNIAFHGERSSFINIYGSFGHPNMWPRGFPLEQIKNVSEDGWSSLRRNDEHIHAYIQQFLADLHPDVDAIYRLTNSFNLGHIRFNREQTPIALEPFTFSPYNTQNTITYYEAFWGLFLPVTTSFRVCDIWRGFWVQRLLWDIGGRIVFAGPTVKQKRNVHSLFNDMKEEQQMYYESAAFVRFLSSWKSSSTSLFENIRLLANNIVKQGFWKSAEEKYLDIWLNDLLSLGYQPPPLINLINKEKKKNKRQRAAVCVTGRLACVNASYFLFEMQLRKRLQGPIDIFYYLSSSVPVTPCKCFNITFINNATVHILYAKQSLYYQQWKKSCFINSSLSHNQKEEIFEDMWSQAKCYDLVSLYEKQNNVKYKLMVHVQFDSTFVKMPVSYERNSPFNVNTTIIFPDNNYTDEINEEFAIGPMQKMSYYMRRWYALQDCSLRSLNLHQQLKSMVELNTSVSFDNETIIHINKSDRC</sequence>
<protein>
    <submittedName>
        <fullName evidence="1">Uncharacterized protein</fullName>
    </submittedName>
</protein>
<reference evidence="1" key="1">
    <citation type="submission" date="2021-02" db="EMBL/GenBank/DDBJ databases">
        <authorList>
            <person name="Nowell W R."/>
        </authorList>
    </citation>
    <scope>NUCLEOTIDE SEQUENCE</scope>
</reference>